<dbReference type="EMBL" id="CAMXCT010002879">
    <property type="protein sequence ID" value="CAI4001030.1"/>
    <property type="molecule type" value="Genomic_DNA"/>
</dbReference>
<dbReference type="EMBL" id="CAMXCT030002879">
    <property type="protein sequence ID" value="CAL4788342.1"/>
    <property type="molecule type" value="Genomic_DNA"/>
</dbReference>
<comment type="caution">
    <text evidence="2">The sequence shown here is derived from an EMBL/GenBank/DDBJ whole genome shotgun (WGS) entry which is preliminary data.</text>
</comment>
<keyword evidence="4" id="KW-1185">Reference proteome</keyword>
<reference evidence="3" key="2">
    <citation type="submission" date="2024-04" db="EMBL/GenBank/DDBJ databases">
        <authorList>
            <person name="Chen Y."/>
            <person name="Shah S."/>
            <person name="Dougan E. K."/>
            <person name="Thang M."/>
            <person name="Chan C."/>
        </authorList>
    </citation>
    <scope>NUCLEOTIDE SEQUENCE [LARGE SCALE GENOMIC DNA]</scope>
</reference>
<evidence type="ECO:0000256" key="1">
    <source>
        <dbReference type="SAM" id="MobiDB-lite"/>
    </source>
</evidence>
<gene>
    <name evidence="2" type="ORF">C1SCF055_LOCUS27107</name>
</gene>
<organism evidence="2">
    <name type="scientific">Cladocopium goreaui</name>
    <dbReference type="NCBI Taxonomy" id="2562237"/>
    <lineage>
        <taxon>Eukaryota</taxon>
        <taxon>Sar</taxon>
        <taxon>Alveolata</taxon>
        <taxon>Dinophyceae</taxon>
        <taxon>Suessiales</taxon>
        <taxon>Symbiodiniaceae</taxon>
        <taxon>Cladocopium</taxon>
    </lineage>
</organism>
<feature type="non-terminal residue" evidence="2">
    <location>
        <position position="1"/>
    </location>
</feature>
<evidence type="ECO:0000313" key="2">
    <source>
        <dbReference type="EMBL" id="CAI4001030.1"/>
    </source>
</evidence>
<dbReference type="AlphaFoldDB" id="A0A9P1G7X8"/>
<evidence type="ECO:0000313" key="4">
    <source>
        <dbReference type="Proteomes" id="UP001152797"/>
    </source>
</evidence>
<reference evidence="2" key="1">
    <citation type="submission" date="2022-10" db="EMBL/GenBank/DDBJ databases">
        <authorList>
            <person name="Chen Y."/>
            <person name="Dougan E. K."/>
            <person name="Chan C."/>
            <person name="Rhodes N."/>
            <person name="Thang M."/>
        </authorList>
    </citation>
    <scope>NUCLEOTIDE SEQUENCE</scope>
</reference>
<feature type="region of interest" description="Disordered" evidence="1">
    <location>
        <begin position="224"/>
        <end position="247"/>
    </location>
</feature>
<feature type="compositionally biased region" description="Basic and acidic residues" evidence="1">
    <location>
        <begin position="237"/>
        <end position="247"/>
    </location>
</feature>
<dbReference type="Proteomes" id="UP001152797">
    <property type="component" value="Unassembled WGS sequence"/>
</dbReference>
<proteinExistence type="predicted"/>
<protein>
    <submittedName>
        <fullName evidence="2">Uncharacterized protein</fullName>
    </submittedName>
</protein>
<evidence type="ECO:0000313" key="3">
    <source>
        <dbReference type="EMBL" id="CAL1154405.1"/>
    </source>
</evidence>
<feature type="non-terminal residue" evidence="2">
    <location>
        <position position="720"/>
    </location>
</feature>
<dbReference type="EMBL" id="CAMXCT020002879">
    <property type="protein sequence ID" value="CAL1154405.1"/>
    <property type="molecule type" value="Genomic_DNA"/>
</dbReference>
<sequence length="720" mass="80785">VEDSITGGELRELAQEHFNTSFLKLVIADGGMVVVDLSSSRTSFAAIMLRDDGYKGIAWWGENDNPGFVGVRLTEPACAVIEIQIILRDDGYKGIAWLEPGMRGPVPWDDDVWAPVGVAAVLVDHEKGWTQWSLCLPVMLDQHHRKAHLLLGAVLFIVVTWLSRVGQVVIPSLVAALWQAEQMQESSSSMADDGSVTLSGDVAEVVMEGFGDYLATLAEKCGEDSESSPQFSALQSEPREETFEVSKSSKKDKALSKLLFMGKFNLTEEQFEQGLRDEEFFLVKDEQGRDKYSWEALEHSHETGSSSKLSLQSSKSLNASQAKLEKAAFSQEMTPKGLFGSGLGALPAARGAMPIEDRANATLTKKQWQQAQGQLLEATRAFDKMAKGVKKHLGILGHEEKDDPIYISLLALQLLVFKEHLAGVRGQLQARAARAKKEGLEVSMPPNSSDLHLVTPSVVWQGWLSFSEDYDDFEDWCLPISMHGDEADSWRQHWNSPCLLLKLPGVSCWTISYDLMHNFWLGWLQFAYGSIFYLLCFEILEEDPLTNLKTVGAFIREFQRKDEGHQRYRQRLEKLSMFVKQSGYPKLKGRSSDIKGLCAALKACWMANMRAGVLQDQQIAAFLELNLDIHGLLEDYSPKYGFMSLPAPQCDELYTKGLAMAQLHVCLLQHYAQQEVLIWNLTSKTHYCLHSFYLARWLHPSLTRAFKGESTMKAVQTLWK</sequence>
<accession>A0A9P1G7X8</accession>
<name>A0A9P1G7X8_9DINO</name>